<dbReference type="InterPro" id="IPR024047">
    <property type="entry name" value="MM3350-like_sf"/>
</dbReference>
<comment type="caution">
    <text evidence="3">The sequence shown here is derived from an EMBL/GenBank/DDBJ whole genome shotgun (WGS) entry which is preliminary data.</text>
</comment>
<organism evidence="3 4">
    <name type="scientific">Rossellomorea vietnamensis</name>
    <dbReference type="NCBI Taxonomy" id="218284"/>
    <lineage>
        <taxon>Bacteria</taxon>
        <taxon>Bacillati</taxon>
        <taxon>Bacillota</taxon>
        <taxon>Bacilli</taxon>
        <taxon>Bacillales</taxon>
        <taxon>Bacillaceae</taxon>
        <taxon>Rossellomorea</taxon>
    </lineage>
</organism>
<dbReference type="SUPFAM" id="SSF159941">
    <property type="entry name" value="MM3350-like"/>
    <property type="match status" value="1"/>
</dbReference>
<dbReference type="PANTHER" id="PTHR41878:SF1">
    <property type="entry name" value="TNPR PROTEIN"/>
    <property type="match status" value="1"/>
</dbReference>
<reference evidence="3 4" key="1">
    <citation type="submission" date="2019-08" db="EMBL/GenBank/DDBJ databases">
        <title>Bacillus genomes from the desert of Cuatro Cienegas, Coahuila.</title>
        <authorList>
            <person name="Olmedo-Alvarez G."/>
        </authorList>
    </citation>
    <scope>NUCLEOTIDE SEQUENCE [LARGE SCALE GENOMIC DNA]</scope>
    <source>
        <strain evidence="3 4">CH128b_4D</strain>
    </source>
</reference>
<sequence>MLIQCTKKLLDELKVSAEESFEENPLFSWHANIIKLGRKKTIVLVNDQTRYSIVLYGVKAKDLKNLSGLLMESIREIFKAEGVKPEIIEQFIQQSGEAAFTKTKDRKSVARMNRACEDVYFMTDLIDEESIAQIDVSMKISSMLAGVGKGKYINPNEELFRSLEEMAGQPVFHSEAAQLKVTLKLEDHAVWRRITIPTNYNFKQLHNVLQIAFNWQNSHLYDFMVKSKDQGEPLMNIVSYRDAFNEESELPMKMETEVELSQCLETAILYTYDFGDNWRHEIQVENVIQDYKVNYPVCTEGEGSAPPEDVGGEPGFEEFLRVISDKNHSENEHMTGWGEMQGYETFNLSEVNWMLKKKL</sequence>
<evidence type="ECO:0000259" key="2">
    <source>
        <dbReference type="Pfam" id="PF22016"/>
    </source>
</evidence>
<dbReference type="RefSeq" id="WP_148955381.1">
    <property type="nucleotide sequence ID" value="NZ_VTEG01000039.1"/>
</dbReference>
<dbReference type="Gene3D" id="3.10.290.30">
    <property type="entry name" value="MM3350-like"/>
    <property type="match status" value="1"/>
</dbReference>
<dbReference type="Pfam" id="PF07929">
    <property type="entry name" value="PRiA4_ORF3"/>
    <property type="match status" value="1"/>
</dbReference>
<evidence type="ECO:0000313" key="4">
    <source>
        <dbReference type="Proteomes" id="UP000325182"/>
    </source>
</evidence>
<dbReference type="AlphaFoldDB" id="A0A5D4LY54"/>
<name>A0A5D4LY54_9BACI</name>
<proteinExistence type="predicted"/>
<feature type="domain" description="DUF6933" evidence="2">
    <location>
        <begin position="2"/>
        <end position="158"/>
    </location>
</feature>
<evidence type="ECO:0000259" key="1">
    <source>
        <dbReference type="Pfam" id="PF07929"/>
    </source>
</evidence>
<dbReference type="InterPro" id="IPR012912">
    <property type="entry name" value="Plasmid_pRiA4b_Orf3-like"/>
</dbReference>
<protein>
    <submittedName>
        <fullName evidence="3">Plasmid pRiA4b ORF-3 family protein</fullName>
    </submittedName>
</protein>
<gene>
    <name evidence="3" type="ORF">FZC84_22520</name>
</gene>
<dbReference type="InterPro" id="IPR053864">
    <property type="entry name" value="DUF6933"/>
</dbReference>
<feature type="domain" description="Plasmid pRiA4b Orf3-like" evidence="1">
    <location>
        <begin position="176"/>
        <end position="349"/>
    </location>
</feature>
<evidence type="ECO:0000313" key="3">
    <source>
        <dbReference type="EMBL" id="TYR94436.1"/>
    </source>
</evidence>
<dbReference type="EMBL" id="VTEG01000039">
    <property type="protein sequence ID" value="TYR94436.1"/>
    <property type="molecule type" value="Genomic_DNA"/>
</dbReference>
<dbReference type="Proteomes" id="UP000325182">
    <property type="component" value="Unassembled WGS sequence"/>
</dbReference>
<accession>A0A5D4LY54</accession>
<dbReference type="PANTHER" id="PTHR41878">
    <property type="entry name" value="LEXA REPRESSOR-RELATED"/>
    <property type="match status" value="1"/>
</dbReference>
<dbReference type="Pfam" id="PF22016">
    <property type="entry name" value="DUF6933"/>
    <property type="match status" value="1"/>
</dbReference>